<dbReference type="HOGENOM" id="CLU_382991_0_0_6"/>
<accession>A8AQ52</accession>
<evidence type="ECO:0000256" key="1">
    <source>
        <dbReference type="SAM" id="MobiDB-lite"/>
    </source>
</evidence>
<protein>
    <submittedName>
        <fullName evidence="2">Uncharacterized protein</fullName>
    </submittedName>
</protein>
<keyword evidence="3" id="KW-1185">Reference proteome</keyword>
<evidence type="ECO:0000313" key="2">
    <source>
        <dbReference type="EMBL" id="ABV15614.1"/>
    </source>
</evidence>
<gene>
    <name evidence="2" type="ordered locus">CKO_04560</name>
</gene>
<feature type="region of interest" description="Disordered" evidence="1">
    <location>
        <begin position="1"/>
        <end position="21"/>
    </location>
</feature>
<dbReference type="Proteomes" id="UP000008148">
    <property type="component" value="Chromosome"/>
</dbReference>
<organism evidence="2 3">
    <name type="scientific">Citrobacter koseri (strain ATCC BAA-895 / CDC 4225-83 / SGSC4696)</name>
    <dbReference type="NCBI Taxonomy" id="290338"/>
    <lineage>
        <taxon>Bacteria</taxon>
        <taxon>Pseudomonadati</taxon>
        <taxon>Pseudomonadota</taxon>
        <taxon>Gammaproteobacteria</taxon>
        <taxon>Enterobacterales</taxon>
        <taxon>Enterobacteriaceae</taxon>
        <taxon>Citrobacter</taxon>
    </lineage>
</organism>
<dbReference type="EMBL" id="CP000822">
    <property type="protein sequence ID" value="ABV15614.1"/>
    <property type="molecule type" value="Genomic_DNA"/>
</dbReference>
<dbReference type="KEGG" id="cko:CKO_04560"/>
<reference evidence="2 3" key="1">
    <citation type="submission" date="2007-08" db="EMBL/GenBank/DDBJ databases">
        <authorList>
            <consortium name="The Citrobacter koseri Genome Sequencing Project"/>
            <person name="McClelland M."/>
            <person name="Sanderson E.K."/>
            <person name="Porwollik S."/>
            <person name="Spieth J."/>
            <person name="Clifton W.S."/>
            <person name="Latreille P."/>
            <person name="Courtney L."/>
            <person name="Wang C."/>
            <person name="Pepin K."/>
            <person name="Bhonagiri V."/>
            <person name="Nash W."/>
            <person name="Johnson M."/>
            <person name="Thiruvilangam P."/>
            <person name="Wilson R."/>
        </authorList>
    </citation>
    <scope>NUCLEOTIDE SEQUENCE [LARGE SCALE GENOMIC DNA]</scope>
    <source>
        <strain evidence="3">ATCC BAA-895 / CDC 4225-83 / SGSC4696</strain>
    </source>
</reference>
<proteinExistence type="predicted"/>
<dbReference type="AlphaFoldDB" id="A8AQ52"/>
<sequence length="774" mass="88735">MLHPASVSAVATKHQRKKGFISHSRRQRLNERPVPRLLTRRPAGSKALRQSGGQMATLLALFCCRSFRRSSWLRLLSCFFNAQTYAALAINFQNFNRYFLTHLQVIGHFLYALVSDLRDVYQTFFTAANGNKRAKVNDAGHFTIVDTAHFDFRSDLFDTTDSMFRFFAVGRRDLHRTVIFDFDGGAGFFGQSTDNRTALTDNVFDLVRVDLDGVDTRSELRNVATRRVDRLFHHAQDVQTRTFCLVQRNLHDLFGDTFNFDIHLQRRDTVAGTRHFEVHIAQVVFVAQDVRQNNKVVAFFHQTHRDTRNGRFNRHACVHQRQGSATHGSHRGRPVGFGDFRHHANGVREFVHFRHNCQNAALRQTTVTNFTTLRRTDHAGFANGVRREVVVEQEAVSAFAHQFIKNLRVTSGTQRRRDQRLRFATSEQRGTVSTRQHASTHVQTTDHVFFTAINTRLAGQYAATNNVFLDRVQDFAQFVFVQGFVFCNQRSDGFRFDHVNLSITLLFVGDTVSVAQASFGQCSNARVQRFVYRFLLPVPTRFARFFHQIVDVLNHNLLLLVTEYHGAQHGVFAQQFCFGFNHQNSRFSTGNHQVQLTFFQFVLSRVQYILVIDITNTRGANRAVERNAGQRQRGGSTDHRDDIRVNLRVNGNDGCDNLNLVNEAFREQRTNRAVNQTRDQGFAFARTAFTTEEAARDTASSVSTLLIVNGQREEILARLRFFLTNNGNEYRSVIHAYHNGGSCLTRHHASFQRNGMLTVLEFTNDRIKQNNTLS</sequence>
<name>A8AQ52_CITK8</name>
<evidence type="ECO:0000313" key="3">
    <source>
        <dbReference type="Proteomes" id="UP000008148"/>
    </source>
</evidence>